<evidence type="ECO:0000313" key="2">
    <source>
        <dbReference type="Proteomes" id="UP000673821"/>
    </source>
</evidence>
<proteinExistence type="predicted"/>
<comment type="caution">
    <text evidence="1">The sequence shown here is derived from an EMBL/GenBank/DDBJ whole genome shotgun (WGS) entry which is preliminary data.</text>
</comment>
<dbReference type="Proteomes" id="UP000673821">
    <property type="component" value="Unassembled WGS sequence"/>
</dbReference>
<name>A0ABN7M7S1_9BURK</name>
<evidence type="ECO:0000313" key="1">
    <source>
        <dbReference type="EMBL" id="CAE6789736.1"/>
    </source>
</evidence>
<reference evidence="1 2" key="1">
    <citation type="submission" date="2021-02" db="EMBL/GenBank/DDBJ databases">
        <authorList>
            <person name="Vanwijnsberghe S."/>
        </authorList>
    </citation>
    <scope>NUCLEOTIDE SEQUENCE [LARGE SCALE GENOMIC DNA]</scope>
    <source>
        <strain evidence="1 2">R-69776</strain>
    </source>
</reference>
<organism evidence="1 2">
    <name type="scientific">Paraburkholderia nemoris</name>
    <dbReference type="NCBI Taxonomy" id="2793076"/>
    <lineage>
        <taxon>Bacteria</taxon>
        <taxon>Pseudomonadati</taxon>
        <taxon>Pseudomonadota</taxon>
        <taxon>Betaproteobacteria</taxon>
        <taxon>Burkholderiales</taxon>
        <taxon>Burkholderiaceae</taxon>
        <taxon>Paraburkholderia</taxon>
    </lineage>
</organism>
<dbReference type="EMBL" id="CAJNBH010000014">
    <property type="protein sequence ID" value="CAE6789736.1"/>
    <property type="molecule type" value="Genomic_DNA"/>
</dbReference>
<gene>
    <name evidence="1" type="ORF">R69776_04699</name>
</gene>
<dbReference type="RefSeq" id="WP_200570965.1">
    <property type="nucleotide sequence ID" value="NZ_CAJNBH010000014.1"/>
</dbReference>
<sequence>MNSAWIYPLPDTASLFSANNPLTNGIDLAIYKFNCAQTFAFSRAVFVPLQQCDRAP</sequence>
<keyword evidence="2" id="KW-1185">Reference proteome</keyword>
<protein>
    <submittedName>
        <fullName evidence="1">Uncharacterized protein</fullName>
    </submittedName>
</protein>
<accession>A0ABN7M7S1</accession>